<evidence type="ECO:0000313" key="8">
    <source>
        <dbReference type="Proteomes" id="UP001141950"/>
    </source>
</evidence>
<proteinExistence type="predicted"/>
<dbReference type="GO" id="GO:0016209">
    <property type="term" value="F:antioxidant activity"/>
    <property type="evidence" value="ECO:0007669"/>
    <property type="project" value="InterPro"/>
</dbReference>
<dbReference type="PANTHER" id="PTHR42852">
    <property type="entry name" value="THIOL:DISULFIDE INTERCHANGE PROTEIN DSBE"/>
    <property type="match status" value="1"/>
</dbReference>
<keyword evidence="2" id="KW-0201">Cytochrome c-type biogenesis</keyword>
<evidence type="ECO:0000256" key="5">
    <source>
        <dbReference type="ARBA" id="ARBA00023284"/>
    </source>
</evidence>
<dbReference type="InterPro" id="IPR000866">
    <property type="entry name" value="AhpC/TSA"/>
</dbReference>
<dbReference type="PANTHER" id="PTHR42852:SF6">
    <property type="entry name" value="THIOL:DISULFIDE INTERCHANGE PROTEIN DSBE"/>
    <property type="match status" value="1"/>
</dbReference>
<dbReference type="InterPro" id="IPR013766">
    <property type="entry name" value="Thioredoxin_domain"/>
</dbReference>
<keyword evidence="3" id="KW-0735">Signal-anchor</keyword>
<dbReference type="GO" id="GO:0017004">
    <property type="term" value="P:cytochrome complex assembly"/>
    <property type="evidence" value="ECO:0007669"/>
    <property type="project" value="UniProtKB-KW"/>
</dbReference>
<keyword evidence="4" id="KW-1015">Disulfide bond</keyword>
<dbReference type="PROSITE" id="PS51352">
    <property type="entry name" value="THIOREDOXIN_2"/>
    <property type="match status" value="1"/>
</dbReference>
<name>A0A9X2MSB3_9BACL</name>
<evidence type="ECO:0000313" key="7">
    <source>
        <dbReference type="EMBL" id="MCR2805929.1"/>
    </source>
</evidence>
<organism evidence="7 8">
    <name type="scientific">Paenibacillus soyae</name>
    <dbReference type="NCBI Taxonomy" id="2969249"/>
    <lineage>
        <taxon>Bacteria</taxon>
        <taxon>Bacillati</taxon>
        <taxon>Bacillota</taxon>
        <taxon>Bacilli</taxon>
        <taxon>Bacillales</taxon>
        <taxon>Paenibacillaceae</taxon>
        <taxon>Paenibacillus</taxon>
    </lineage>
</organism>
<dbReference type="AlphaFoldDB" id="A0A9X2MSB3"/>
<protein>
    <submittedName>
        <fullName evidence="7">TlpA family protein disulfide reductase</fullName>
    </submittedName>
</protein>
<dbReference type="EMBL" id="JANIPJ010000014">
    <property type="protein sequence ID" value="MCR2805929.1"/>
    <property type="molecule type" value="Genomic_DNA"/>
</dbReference>
<comment type="caution">
    <text evidence="7">The sequence shown here is derived from an EMBL/GenBank/DDBJ whole genome shotgun (WGS) entry which is preliminary data.</text>
</comment>
<keyword evidence="8" id="KW-1185">Reference proteome</keyword>
<keyword evidence="5" id="KW-0676">Redox-active center</keyword>
<evidence type="ECO:0000256" key="2">
    <source>
        <dbReference type="ARBA" id="ARBA00022748"/>
    </source>
</evidence>
<gene>
    <name evidence="7" type="ORF">NQZ67_18765</name>
</gene>
<dbReference type="RefSeq" id="WP_257448912.1">
    <property type="nucleotide sequence ID" value="NZ_JANIPJ010000014.1"/>
</dbReference>
<reference evidence="7" key="1">
    <citation type="submission" date="2022-08" db="EMBL/GenBank/DDBJ databases">
        <title>The genomic sequence of strain Paenibacillus sp. SCIV0701.</title>
        <authorList>
            <person name="Zhao H."/>
        </authorList>
    </citation>
    <scope>NUCLEOTIDE SEQUENCE</scope>
    <source>
        <strain evidence="7">SCIV0701</strain>
    </source>
</reference>
<sequence>MKMKLLYTVSGLLVVAWLGATAWIVFQFVEGRETPEVLEQVNTVYGGEMTDFTLEDQFGEPMDVSIASGKPKLINFWTSWCPGCQDEADDLNRIYEEYKDEIEIISVNVTTSDTMEDAMDFIEEYDVQMPVLFDLDGEVSGIYDITSIPTNYFVRADGTIEHITYELTEDNAEPFLQELLESGR</sequence>
<feature type="domain" description="Thioredoxin" evidence="6">
    <location>
        <begin position="43"/>
        <end position="181"/>
    </location>
</feature>
<dbReference type="Pfam" id="PF00578">
    <property type="entry name" value="AhpC-TSA"/>
    <property type="match status" value="1"/>
</dbReference>
<dbReference type="GO" id="GO:0016491">
    <property type="term" value="F:oxidoreductase activity"/>
    <property type="evidence" value="ECO:0007669"/>
    <property type="project" value="InterPro"/>
</dbReference>
<dbReference type="CDD" id="cd02966">
    <property type="entry name" value="TlpA_like_family"/>
    <property type="match status" value="1"/>
</dbReference>
<evidence type="ECO:0000259" key="6">
    <source>
        <dbReference type="PROSITE" id="PS51352"/>
    </source>
</evidence>
<evidence type="ECO:0000256" key="4">
    <source>
        <dbReference type="ARBA" id="ARBA00023157"/>
    </source>
</evidence>
<dbReference type="InterPro" id="IPR036249">
    <property type="entry name" value="Thioredoxin-like_sf"/>
</dbReference>
<keyword evidence="3" id="KW-0812">Transmembrane</keyword>
<dbReference type="SUPFAM" id="SSF52833">
    <property type="entry name" value="Thioredoxin-like"/>
    <property type="match status" value="1"/>
</dbReference>
<dbReference type="GO" id="GO:0030313">
    <property type="term" value="C:cell envelope"/>
    <property type="evidence" value="ECO:0007669"/>
    <property type="project" value="UniProtKB-SubCell"/>
</dbReference>
<accession>A0A9X2MSB3</accession>
<comment type="subcellular location">
    <subcellularLocation>
        <location evidence="1">Cell envelope</location>
    </subcellularLocation>
</comment>
<dbReference type="InterPro" id="IPR050553">
    <property type="entry name" value="Thioredoxin_ResA/DsbE_sf"/>
</dbReference>
<dbReference type="Proteomes" id="UP001141950">
    <property type="component" value="Unassembled WGS sequence"/>
</dbReference>
<evidence type="ECO:0000256" key="3">
    <source>
        <dbReference type="ARBA" id="ARBA00022968"/>
    </source>
</evidence>
<evidence type="ECO:0000256" key="1">
    <source>
        <dbReference type="ARBA" id="ARBA00004196"/>
    </source>
</evidence>
<dbReference type="Gene3D" id="3.40.30.10">
    <property type="entry name" value="Glutaredoxin"/>
    <property type="match status" value="1"/>
</dbReference>